<dbReference type="EMBL" id="JANPWB010000008">
    <property type="protein sequence ID" value="KAJ1160748.1"/>
    <property type="molecule type" value="Genomic_DNA"/>
</dbReference>
<reference evidence="2" key="1">
    <citation type="journal article" date="2022" name="bioRxiv">
        <title>Sequencing and chromosome-scale assembly of the giantPleurodeles waltlgenome.</title>
        <authorList>
            <person name="Brown T."/>
            <person name="Elewa A."/>
            <person name="Iarovenko S."/>
            <person name="Subramanian E."/>
            <person name="Araus A.J."/>
            <person name="Petzold A."/>
            <person name="Susuki M."/>
            <person name="Suzuki K.-i.T."/>
            <person name="Hayashi T."/>
            <person name="Toyoda A."/>
            <person name="Oliveira C."/>
            <person name="Osipova E."/>
            <person name="Leigh N.D."/>
            <person name="Simon A."/>
            <person name="Yun M.H."/>
        </authorList>
    </citation>
    <scope>NUCLEOTIDE SEQUENCE</scope>
    <source>
        <strain evidence="2">20211129_DDA</strain>
        <tissue evidence="2">Liver</tissue>
    </source>
</reference>
<keyword evidence="3" id="KW-1185">Reference proteome</keyword>
<evidence type="ECO:0000313" key="2">
    <source>
        <dbReference type="EMBL" id="KAJ1160748.1"/>
    </source>
</evidence>
<organism evidence="2 3">
    <name type="scientific">Pleurodeles waltl</name>
    <name type="common">Iberian ribbed newt</name>
    <dbReference type="NCBI Taxonomy" id="8319"/>
    <lineage>
        <taxon>Eukaryota</taxon>
        <taxon>Metazoa</taxon>
        <taxon>Chordata</taxon>
        <taxon>Craniata</taxon>
        <taxon>Vertebrata</taxon>
        <taxon>Euteleostomi</taxon>
        <taxon>Amphibia</taxon>
        <taxon>Batrachia</taxon>
        <taxon>Caudata</taxon>
        <taxon>Salamandroidea</taxon>
        <taxon>Salamandridae</taxon>
        <taxon>Pleurodelinae</taxon>
        <taxon>Pleurodeles</taxon>
    </lineage>
</organism>
<name>A0AAV7S9K7_PLEWA</name>
<comment type="caution">
    <text evidence="2">The sequence shown here is derived from an EMBL/GenBank/DDBJ whole genome shotgun (WGS) entry which is preliminary data.</text>
</comment>
<proteinExistence type="predicted"/>
<dbReference type="Proteomes" id="UP001066276">
    <property type="component" value="Chromosome 4_2"/>
</dbReference>
<gene>
    <name evidence="2" type="ORF">NDU88_001241</name>
</gene>
<evidence type="ECO:0000256" key="1">
    <source>
        <dbReference type="SAM" id="MobiDB-lite"/>
    </source>
</evidence>
<protein>
    <submittedName>
        <fullName evidence="2">Uncharacterized protein</fullName>
    </submittedName>
</protein>
<sequence>MPEKKEITSTFLILWQAPKPGTNSKPEAEPEKRRICPTADTGREGYREREGGSNRTKPAPVMYVTSVRKSGTSGSGRKQGTGQKWAALPASRLLQCEEFPFPSLTNPQIAFHYYLLTRPVSAPRVTDQFITTAAVIVGQ</sequence>
<evidence type="ECO:0000313" key="3">
    <source>
        <dbReference type="Proteomes" id="UP001066276"/>
    </source>
</evidence>
<accession>A0AAV7S9K7</accession>
<dbReference type="AlphaFoldDB" id="A0AAV7S9K7"/>
<feature type="region of interest" description="Disordered" evidence="1">
    <location>
        <begin position="16"/>
        <end position="58"/>
    </location>
</feature>
<feature type="compositionally biased region" description="Basic and acidic residues" evidence="1">
    <location>
        <begin position="41"/>
        <end position="52"/>
    </location>
</feature>